<proteinExistence type="inferred from homology"/>
<evidence type="ECO:0000256" key="1">
    <source>
        <dbReference type="ARBA" id="ARBA00006484"/>
    </source>
</evidence>
<dbReference type="Pfam" id="PF13561">
    <property type="entry name" value="adh_short_C2"/>
    <property type="match status" value="1"/>
</dbReference>
<dbReference type="RefSeq" id="WP_145181714.1">
    <property type="nucleotide sequence ID" value="NZ_CP036266.1"/>
</dbReference>
<gene>
    <name evidence="3" type="primary">fabG_4</name>
    <name evidence="3" type="ORF">HG66A1_15840</name>
</gene>
<keyword evidence="4" id="KW-1185">Reference proteome</keyword>
<evidence type="ECO:0000313" key="4">
    <source>
        <dbReference type="Proteomes" id="UP000320421"/>
    </source>
</evidence>
<dbReference type="Gene3D" id="3.40.50.720">
    <property type="entry name" value="NAD(P)-binding Rossmann-like Domain"/>
    <property type="match status" value="1"/>
</dbReference>
<dbReference type="FunFam" id="3.40.50.720:FF:000173">
    <property type="entry name" value="3-oxoacyl-[acyl-carrier protein] reductase"/>
    <property type="match status" value="1"/>
</dbReference>
<evidence type="ECO:0000256" key="2">
    <source>
        <dbReference type="ARBA" id="ARBA00023002"/>
    </source>
</evidence>
<dbReference type="InterPro" id="IPR002347">
    <property type="entry name" value="SDR_fam"/>
</dbReference>
<accession>A0A517PKB4</accession>
<dbReference type="OrthoDB" id="9803333at2"/>
<reference evidence="3 4" key="1">
    <citation type="submission" date="2019-02" db="EMBL/GenBank/DDBJ databases">
        <title>Deep-cultivation of Planctomycetes and their phenomic and genomic characterization uncovers novel biology.</title>
        <authorList>
            <person name="Wiegand S."/>
            <person name="Jogler M."/>
            <person name="Boedeker C."/>
            <person name="Pinto D."/>
            <person name="Vollmers J."/>
            <person name="Rivas-Marin E."/>
            <person name="Kohn T."/>
            <person name="Peeters S.H."/>
            <person name="Heuer A."/>
            <person name="Rast P."/>
            <person name="Oberbeckmann S."/>
            <person name="Bunk B."/>
            <person name="Jeske O."/>
            <person name="Meyerdierks A."/>
            <person name="Storesund J.E."/>
            <person name="Kallscheuer N."/>
            <person name="Luecker S."/>
            <person name="Lage O.M."/>
            <person name="Pohl T."/>
            <person name="Merkel B.J."/>
            <person name="Hornburger P."/>
            <person name="Mueller R.-W."/>
            <person name="Bruemmer F."/>
            <person name="Labrenz M."/>
            <person name="Spormann A.M."/>
            <person name="Op den Camp H."/>
            <person name="Overmann J."/>
            <person name="Amann R."/>
            <person name="Jetten M.S.M."/>
            <person name="Mascher T."/>
            <person name="Medema M.H."/>
            <person name="Devos D.P."/>
            <person name="Kaster A.-K."/>
            <person name="Ovreas L."/>
            <person name="Rohde M."/>
            <person name="Galperin M.Y."/>
            <person name="Jogler C."/>
        </authorList>
    </citation>
    <scope>NUCLEOTIDE SEQUENCE [LARGE SCALE GENOMIC DNA]</scope>
    <source>
        <strain evidence="3 4">HG66A1</strain>
    </source>
</reference>
<dbReference type="CDD" id="cd05233">
    <property type="entry name" value="SDR_c"/>
    <property type="match status" value="1"/>
</dbReference>
<evidence type="ECO:0000313" key="3">
    <source>
        <dbReference type="EMBL" id="QDT19816.1"/>
    </source>
</evidence>
<dbReference type="SUPFAM" id="SSF51735">
    <property type="entry name" value="NAD(P)-binding Rossmann-fold domains"/>
    <property type="match status" value="1"/>
</dbReference>
<dbReference type="GO" id="GO:0004316">
    <property type="term" value="F:3-oxoacyl-[acyl-carrier-protein] reductase (NADPH) activity"/>
    <property type="evidence" value="ECO:0007669"/>
    <property type="project" value="UniProtKB-EC"/>
</dbReference>
<dbReference type="InterPro" id="IPR051122">
    <property type="entry name" value="SDR_DHRS6-like"/>
</dbReference>
<dbReference type="PANTHER" id="PTHR43477:SF1">
    <property type="entry name" value="DIHYDROANTICAPSIN 7-DEHYDROGENASE"/>
    <property type="match status" value="1"/>
</dbReference>
<organism evidence="3 4">
    <name type="scientific">Gimesia chilikensis</name>
    <dbReference type="NCBI Taxonomy" id="2605989"/>
    <lineage>
        <taxon>Bacteria</taxon>
        <taxon>Pseudomonadati</taxon>
        <taxon>Planctomycetota</taxon>
        <taxon>Planctomycetia</taxon>
        <taxon>Planctomycetales</taxon>
        <taxon>Planctomycetaceae</taxon>
        <taxon>Gimesia</taxon>
    </lineage>
</organism>
<keyword evidence="2 3" id="KW-0560">Oxidoreductase</keyword>
<name>A0A517PKB4_9PLAN</name>
<dbReference type="AlphaFoldDB" id="A0A517PKB4"/>
<dbReference type="Proteomes" id="UP000320421">
    <property type="component" value="Chromosome"/>
</dbReference>
<dbReference type="EC" id="1.1.1.100" evidence="3"/>
<dbReference type="InterPro" id="IPR036291">
    <property type="entry name" value="NAD(P)-bd_dom_sf"/>
</dbReference>
<dbReference type="PANTHER" id="PTHR43477">
    <property type="entry name" value="DIHYDROANTICAPSIN 7-DEHYDROGENASE"/>
    <property type="match status" value="1"/>
</dbReference>
<protein>
    <submittedName>
        <fullName evidence="3">3-oxoacyl-[acyl-carrier-protein] reductase FabG</fullName>
        <ecNumber evidence="3">1.1.1.100</ecNumber>
    </submittedName>
</protein>
<comment type="similarity">
    <text evidence="1">Belongs to the short-chain dehydrogenases/reductases (SDR) family.</text>
</comment>
<dbReference type="EMBL" id="CP036266">
    <property type="protein sequence ID" value="QDT19816.1"/>
    <property type="molecule type" value="Genomic_DNA"/>
</dbReference>
<sequence length="255" mass="26586">MSVTVGDAQNYVILGATGSVGSELSRRLVKAGHKVMLGGRDQEKLNRLSTELDSPAYKIDAAQPQTIDECLKQAEANHGSVDGVVNCIGSVLLKPAHLTSDEEWAQTLSVNLTSAFITVRSAAQVMRKNGGSVVLISSAAARAGIANHEAIAAAKAGVAGLTLSAAATYASRGIRVNAVAPGLVKSNMTRHLWESEAAEATSISMHALDRLGEPADVASLIEWLVNPENSWMTGQILGIDGGLASVIPRPRQKSG</sequence>
<dbReference type="PRINTS" id="PR00081">
    <property type="entry name" value="GDHRDH"/>
</dbReference>